<evidence type="ECO:0000256" key="10">
    <source>
        <dbReference type="SAM" id="MobiDB-lite"/>
    </source>
</evidence>
<dbReference type="GeneID" id="25324274"/>
<feature type="compositionally biased region" description="Basic and acidic residues" evidence="10">
    <location>
        <begin position="165"/>
        <end position="179"/>
    </location>
</feature>
<comment type="subcellular location">
    <subcellularLocation>
        <location evidence="1">Golgi apparatus membrane</location>
        <topology evidence="1">Peripheral membrane protein</topology>
    </subcellularLocation>
</comment>
<proteinExistence type="inferred from homology"/>
<evidence type="ECO:0000313" key="13">
    <source>
        <dbReference type="Proteomes" id="UP000054342"/>
    </source>
</evidence>
<evidence type="ECO:0000256" key="2">
    <source>
        <dbReference type="ARBA" id="ARBA00007603"/>
    </source>
</evidence>
<evidence type="ECO:0000256" key="7">
    <source>
        <dbReference type="ARBA" id="ARBA00023136"/>
    </source>
</evidence>
<evidence type="ECO:0000256" key="9">
    <source>
        <dbReference type="SAM" id="Coils"/>
    </source>
</evidence>
<feature type="region of interest" description="Disordered" evidence="10">
    <location>
        <begin position="163"/>
        <end position="185"/>
    </location>
</feature>
<keyword evidence="13" id="KW-1185">Reference proteome</keyword>
<dbReference type="InterPro" id="IPR009316">
    <property type="entry name" value="COG2"/>
</dbReference>
<dbReference type="Pfam" id="PF06148">
    <property type="entry name" value="COG2_N"/>
    <property type="match status" value="1"/>
</dbReference>
<evidence type="ECO:0000256" key="3">
    <source>
        <dbReference type="ARBA" id="ARBA00020977"/>
    </source>
</evidence>
<evidence type="ECO:0000256" key="1">
    <source>
        <dbReference type="ARBA" id="ARBA00004395"/>
    </source>
</evidence>
<name>A0A0D2EQ76_9EURO</name>
<keyword evidence="4" id="KW-0813">Transport</keyword>
<evidence type="ECO:0000313" key="12">
    <source>
        <dbReference type="EMBL" id="KIW57808.1"/>
    </source>
</evidence>
<evidence type="ECO:0000256" key="8">
    <source>
        <dbReference type="ARBA" id="ARBA00031344"/>
    </source>
</evidence>
<dbReference type="GO" id="GO:0015031">
    <property type="term" value="P:protein transport"/>
    <property type="evidence" value="ECO:0007669"/>
    <property type="project" value="UniProtKB-KW"/>
</dbReference>
<feature type="domain" description="Conserved oligomeric Golgi complex subunit 2 N-terminal" evidence="11">
    <location>
        <begin position="27"/>
        <end position="101"/>
    </location>
</feature>
<keyword evidence="5" id="KW-0653">Protein transport</keyword>
<reference evidence="12 13" key="1">
    <citation type="submission" date="2015-01" db="EMBL/GenBank/DDBJ databases">
        <title>The Genome Sequence of Exophiala xenobiotica CBS118157.</title>
        <authorList>
            <consortium name="The Broad Institute Genomics Platform"/>
            <person name="Cuomo C."/>
            <person name="de Hoog S."/>
            <person name="Gorbushina A."/>
            <person name="Stielow B."/>
            <person name="Teixiera M."/>
            <person name="Abouelleil A."/>
            <person name="Chapman S.B."/>
            <person name="Priest M."/>
            <person name="Young S.K."/>
            <person name="Wortman J."/>
            <person name="Nusbaum C."/>
            <person name="Birren B."/>
        </authorList>
    </citation>
    <scope>NUCLEOTIDE SEQUENCE [LARGE SCALE GENOMIC DNA]</scope>
    <source>
        <strain evidence="12 13">CBS 118157</strain>
    </source>
</reference>
<comment type="similarity">
    <text evidence="2">Belongs to the COG2 family.</text>
</comment>
<organism evidence="12 13">
    <name type="scientific">Exophiala xenobiotica</name>
    <dbReference type="NCBI Taxonomy" id="348802"/>
    <lineage>
        <taxon>Eukaryota</taxon>
        <taxon>Fungi</taxon>
        <taxon>Dikarya</taxon>
        <taxon>Ascomycota</taxon>
        <taxon>Pezizomycotina</taxon>
        <taxon>Eurotiomycetes</taxon>
        <taxon>Chaetothyriomycetidae</taxon>
        <taxon>Chaetothyriales</taxon>
        <taxon>Herpotrichiellaceae</taxon>
        <taxon>Exophiala</taxon>
    </lineage>
</organism>
<dbReference type="PANTHER" id="PTHR12961">
    <property type="entry name" value="CONSERVED OLIGOMERIC GOLGI COMPLEX COMPONENT 2"/>
    <property type="match status" value="1"/>
</dbReference>
<dbReference type="HOGENOM" id="CLU_056777_0_0_1"/>
<dbReference type="RefSeq" id="XP_013318392.1">
    <property type="nucleotide sequence ID" value="XM_013462938.1"/>
</dbReference>
<sequence length="277" mass="31507">MSSRFYFGGSDSGSDVDDDAPLPFPKPLDRSAFLAPDFDATVFLSSLSNRFQTLEDLQTELRELSQTLNKELVDLVNDNYQDFLSLGSTLSGGEERIEDIRLGLLGFQREVNSIRGTVATRRNEVAELLKRKKALKQETSIARSLLEVAERLDQLEVKLNISKGRAPDSTDDTKPKDGDVEWSEDWVENTNYDSDDEYDSDENSGIPPRLRRRTEEFLMLKHLMSRHSAHHPFILAQDSRIRNIQEILLADLEVAIKQEPQVKIKQQMLQIRAAVEG</sequence>
<evidence type="ECO:0000256" key="6">
    <source>
        <dbReference type="ARBA" id="ARBA00023034"/>
    </source>
</evidence>
<dbReference type="GO" id="GO:0000139">
    <property type="term" value="C:Golgi membrane"/>
    <property type="evidence" value="ECO:0007669"/>
    <property type="project" value="UniProtKB-SubCell"/>
</dbReference>
<accession>A0A0D2EQ76</accession>
<keyword evidence="9" id="KW-0175">Coiled coil</keyword>
<dbReference type="GO" id="GO:0006891">
    <property type="term" value="P:intra-Golgi vesicle-mediated transport"/>
    <property type="evidence" value="ECO:0007669"/>
    <property type="project" value="TreeGrafter"/>
</dbReference>
<feature type="coiled-coil region" evidence="9">
    <location>
        <begin position="47"/>
        <end position="74"/>
    </location>
</feature>
<dbReference type="OrthoDB" id="332281at2759"/>
<keyword evidence="7" id="KW-0472">Membrane</keyword>
<feature type="region of interest" description="Disordered" evidence="10">
    <location>
        <begin position="1"/>
        <end position="21"/>
    </location>
</feature>
<dbReference type="STRING" id="348802.A0A0D2EQ76"/>
<protein>
    <recommendedName>
        <fullName evidence="3">Conserved oligomeric Golgi complex subunit 2</fullName>
    </recommendedName>
    <alternativeName>
        <fullName evidence="8">Component of oligomeric Golgi complex 2</fullName>
    </alternativeName>
</protein>
<dbReference type="GO" id="GO:0007030">
    <property type="term" value="P:Golgi organization"/>
    <property type="evidence" value="ECO:0007669"/>
    <property type="project" value="InterPro"/>
</dbReference>
<dbReference type="GO" id="GO:0017119">
    <property type="term" value="C:Golgi transport complex"/>
    <property type="evidence" value="ECO:0007669"/>
    <property type="project" value="TreeGrafter"/>
</dbReference>
<evidence type="ECO:0000256" key="5">
    <source>
        <dbReference type="ARBA" id="ARBA00022927"/>
    </source>
</evidence>
<dbReference type="InterPro" id="IPR024602">
    <property type="entry name" value="COG_su2_N"/>
</dbReference>
<gene>
    <name evidence="12" type="ORF">PV05_02366</name>
</gene>
<dbReference type="EMBL" id="KN847318">
    <property type="protein sequence ID" value="KIW57808.1"/>
    <property type="molecule type" value="Genomic_DNA"/>
</dbReference>
<evidence type="ECO:0000256" key="4">
    <source>
        <dbReference type="ARBA" id="ARBA00022448"/>
    </source>
</evidence>
<dbReference type="AlphaFoldDB" id="A0A0D2EQ76"/>
<keyword evidence="6" id="KW-0333">Golgi apparatus</keyword>
<evidence type="ECO:0000259" key="11">
    <source>
        <dbReference type="Pfam" id="PF06148"/>
    </source>
</evidence>
<dbReference type="PANTHER" id="PTHR12961:SF0">
    <property type="entry name" value="CONSERVED OLIGOMERIC GOLGI COMPLEX SUBUNIT 2"/>
    <property type="match status" value="1"/>
</dbReference>
<dbReference type="Proteomes" id="UP000054342">
    <property type="component" value="Unassembled WGS sequence"/>
</dbReference>